<dbReference type="InterPro" id="IPR037128">
    <property type="entry name" value="Quinolinate_PRibosylTase_N_sf"/>
</dbReference>
<dbReference type="SUPFAM" id="SSF51690">
    <property type="entry name" value="Nicotinate/Quinolinate PRTase C-terminal domain-like"/>
    <property type="match status" value="1"/>
</dbReference>
<dbReference type="GO" id="GO:0004514">
    <property type="term" value="F:nicotinate-nucleotide diphosphorylase (carboxylating) activity"/>
    <property type="evidence" value="ECO:0007669"/>
    <property type="project" value="UniProtKB-EC"/>
</dbReference>
<evidence type="ECO:0000259" key="13">
    <source>
        <dbReference type="Pfam" id="PF01729"/>
    </source>
</evidence>
<evidence type="ECO:0000256" key="6">
    <source>
        <dbReference type="ARBA" id="ARBA00022642"/>
    </source>
</evidence>
<evidence type="ECO:0000256" key="4">
    <source>
        <dbReference type="ARBA" id="ARBA00011218"/>
    </source>
</evidence>
<keyword evidence="7 12" id="KW-0328">Glycosyltransferase</keyword>
<dbReference type="Gene3D" id="3.90.1170.20">
    <property type="entry name" value="Quinolinate phosphoribosyl transferase, N-terminal domain"/>
    <property type="match status" value="1"/>
</dbReference>
<evidence type="ECO:0000259" key="14">
    <source>
        <dbReference type="Pfam" id="PF02749"/>
    </source>
</evidence>
<dbReference type="InterPro" id="IPR036068">
    <property type="entry name" value="Nicotinate_pribotase-like_C"/>
</dbReference>
<dbReference type="InterPro" id="IPR027277">
    <property type="entry name" value="NadC/ModD"/>
</dbReference>
<dbReference type="InterPro" id="IPR013785">
    <property type="entry name" value="Aldolase_TIM"/>
</dbReference>
<gene>
    <name evidence="15" type="primary">nadC</name>
    <name evidence="15" type="ORF">MCNOR_1391</name>
</gene>
<evidence type="ECO:0000313" key="15">
    <source>
        <dbReference type="EMBL" id="CAI8791326.1"/>
    </source>
</evidence>
<dbReference type="GO" id="GO:0009435">
    <property type="term" value="P:NAD+ biosynthetic process"/>
    <property type="evidence" value="ECO:0007669"/>
    <property type="project" value="InterPro"/>
</dbReference>
<evidence type="ECO:0000313" key="16">
    <source>
        <dbReference type="Proteomes" id="UP001158598"/>
    </source>
</evidence>
<keyword evidence="6" id="KW-0662">Pyridine nucleotide biosynthesis</keyword>
<dbReference type="GO" id="GO:0005737">
    <property type="term" value="C:cytoplasm"/>
    <property type="evidence" value="ECO:0007669"/>
    <property type="project" value="TreeGrafter"/>
</dbReference>
<dbReference type="InterPro" id="IPR022412">
    <property type="entry name" value="Quinolinate_PRibosylTrfase_N"/>
</dbReference>
<dbReference type="InterPro" id="IPR002638">
    <property type="entry name" value="Quinolinate_PRibosylTrfase_C"/>
</dbReference>
<feature type="domain" description="Quinolinate phosphoribosyl transferase N-terminal" evidence="14">
    <location>
        <begin position="25"/>
        <end position="109"/>
    </location>
</feature>
<dbReference type="PANTHER" id="PTHR32179:SF3">
    <property type="entry name" value="NICOTINATE-NUCLEOTIDE PYROPHOSPHORYLASE [CARBOXYLATING]"/>
    <property type="match status" value="1"/>
</dbReference>
<sequence>MSQTPVELNLDDIDRYIAEDLGAGDLTADVVPASVSARAEVVTRESMVLCGQAWFEAVFRRLDPAVRVIWLAEEGAEVSAGDCVCEVEGNARALLSGERTALNLLQTLSGTATIARRYAQAVAGTGVKVLDTRKTLPGLRLAQKYAVRCGGCHNHRAGLYDAVLIKENHIAAAGSIGEAVATARRLHPGVLVEVEVENFPELEQALAAGADRIMLDDFERDALSKAVAVAAGRAELEVSGNIDLDNVRAVAETGVDFISVGGLTKHLRAIDLSMRIALLG</sequence>
<proteinExistence type="inferred from homology"/>
<keyword evidence="8 12" id="KW-0808">Transferase</keyword>
<reference evidence="15" key="1">
    <citation type="submission" date="2023-03" db="EMBL/GenBank/DDBJ databases">
        <authorList>
            <person name="Pearce D."/>
        </authorList>
    </citation>
    <scope>NUCLEOTIDE SEQUENCE</scope>
    <source>
        <strain evidence="15">Mc</strain>
    </source>
</reference>
<evidence type="ECO:0000256" key="2">
    <source>
        <dbReference type="ARBA" id="ARBA00004893"/>
    </source>
</evidence>
<accession>A0AA35UPQ7</accession>
<protein>
    <recommendedName>
        <fullName evidence="11">Probable nicotinate-nucleotide pyrophosphorylase [carboxylating]</fullName>
        <ecNumber evidence="5">2.4.2.19</ecNumber>
    </recommendedName>
    <alternativeName>
        <fullName evidence="9">Quinolinate phosphoribosyltransferase [decarboxylating]</fullName>
    </alternativeName>
</protein>
<dbReference type="PANTHER" id="PTHR32179">
    <property type="entry name" value="NICOTINATE-NUCLEOTIDE PYROPHOSPHORYLASE [CARBOXYLATING]"/>
    <property type="match status" value="1"/>
</dbReference>
<dbReference type="EC" id="2.4.2.19" evidence="5"/>
<dbReference type="SUPFAM" id="SSF54675">
    <property type="entry name" value="Nicotinate/Quinolinate PRTase N-terminal domain-like"/>
    <property type="match status" value="1"/>
</dbReference>
<evidence type="ECO:0000256" key="3">
    <source>
        <dbReference type="ARBA" id="ARBA00009400"/>
    </source>
</evidence>
<dbReference type="FunFam" id="3.20.20.70:FF:000030">
    <property type="entry name" value="Nicotinate-nucleotide pyrophosphorylase, carboxylating"/>
    <property type="match status" value="1"/>
</dbReference>
<dbReference type="Pfam" id="PF02749">
    <property type="entry name" value="QRPTase_N"/>
    <property type="match status" value="1"/>
</dbReference>
<comment type="pathway">
    <text evidence="2">Cofactor biosynthesis; NAD(+) biosynthesis; nicotinate D-ribonucleotide from quinolinate: step 1/1.</text>
</comment>
<dbReference type="FunFam" id="3.90.1170.20:FF:000001">
    <property type="entry name" value="Nicotinate-nucleotide diphosphorylase (Carboxylating)"/>
    <property type="match status" value="1"/>
</dbReference>
<evidence type="ECO:0000256" key="8">
    <source>
        <dbReference type="ARBA" id="ARBA00022679"/>
    </source>
</evidence>
<dbReference type="EMBL" id="OX458332">
    <property type="protein sequence ID" value="CAI8791326.1"/>
    <property type="molecule type" value="Genomic_DNA"/>
</dbReference>
<dbReference type="GO" id="GO:0034213">
    <property type="term" value="P:quinolinate catabolic process"/>
    <property type="evidence" value="ECO:0007669"/>
    <property type="project" value="TreeGrafter"/>
</dbReference>
<evidence type="ECO:0000256" key="12">
    <source>
        <dbReference type="PIRNR" id="PIRNR006250"/>
    </source>
</evidence>
<dbReference type="Pfam" id="PF01729">
    <property type="entry name" value="QRPTase_C"/>
    <property type="match status" value="1"/>
</dbReference>
<dbReference type="Gene3D" id="3.20.20.70">
    <property type="entry name" value="Aldolase class I"/>
    <property type="match status" value="1"/>
</dbReference>
<comment type="similarity">
    <text evidence="3 12">Belongs to the NadC/ModD family.</text>
</comment>
<evidence type="ECO:0000256" key="10">
    <source>
        <dbReference type="ARBA" id="ARBA00047445"/>
    </source>
</evidence>
<evidence type="ECO:0000256" key="1">
    <source>
        <dbReference type="ARBA" id="ARBA00003237"/>
    </source>
</evidence>
<evidence type="ECO:0000256" key="11">
    <source>
        <dbReference type="ARBA" id="ARBA00069173"/>
    </source>
</evidence>
<comment type="function">
    <text evidence="1">Involved in the catabolism of quinolinic acid (QA).</text>
</comment>
<evidence type="ECO:0000256" key="9">
    <source>
        <dbReference type="ARBA" id="ARBA00033102"/>
    </source>
</evidence>
<dbReference type="NCBIfam" id="TIGR00078">
    <property type="entry name" value="nadC"/>
    <property type="match status" value="1"/>
</dbReference>
<dbReference type="PIRSF" id="PIRSF006250">
    <property type="entry name" value="NadC_ModD"/>
    <property type="match status" value="1"/>
</dbReference>
<organism evidence="15 16">
    <name type="scientific">Methylococcus capsulatus</name>
    <dbReference type="NCBI Taxonomy" id="414"/>
    <lineage>
        <taxon>Bacteria</taxon>
        <taxon>Pseudomonadati</taxon>
        <taxon>Pseudomonadota</taxon>
        <taxon>Gammaproteobacteria</taxon>
        <taxon>Methylococcales</taxon>
        <taxon>Methylococcaceae</taxon>
        <taxon>Methylococcus</taxon>
    </lineage>
</organism>
<name>A0AA35UPQ7_METCP</name>
<comment type="subunit">
    <text evidence="4">Hexamer formed by 3 homodimers.</text>
</comment>
<dbReference type="CDD" id="cd01572">
    <property type="entry name" value="QPRTase"/>
    <property type="match status" value="1"/>
</dbReference>
<feature type="domain" description="Quinolinate phosphoribosyl transferase C-terminal" evidence="13">
    <location>
        <begin position="112"/>
        <end position="275"/>
    </location>
</feature>
<comment type="catalytic activity">
    <reaction evidence="10">
        <text>nicotinate beta-D-ribonucleotide + CO2 + diphosphate = quinolinate + 5-phospho-alpha-D-ribose 1-diphosphate + 2 H(+)</text>
        <dbReference type="Rhea" id="RHEA:12733"/>
        <dbReference type="ChEBI" id="CHEBI:15378"/>
        <dbReference type="ChEBI" id="CHEBI:16526"/>
        <dbReference type="ChEBI" id="CHEBI:29959"/>
        <dbReference type="ChEBI" id="CHEBI:33019"/>
        <dbReference type="ChEBI" id="CHEBI:57502"/>
        <dbReference type="ChEBI" id="CHEBI:58017"/>
        <dbReference type="EC" id="2.4.2.19"/>
    </reaction>
</comment>
<evidence type="ECO:0000256" key="5">
    <source>
        <dbReference type="ARBA" id="ARBA00011944"/>
    </source>
</evidence>
<dbReference type="Proteomes" id="UP001158598">
    <property type="component" value="Chromosome"/>
</dbReference>
<dbReference type="AlphaFoldDB" id="A0AA35UPQ7"/>
<dbReference type="InterPro" id="IPR004393">
    <property type="entry name" value="NadC"/>
</dbReference>
<dbReference type="RefSeq" id="WP_017364826.1">
    <property type="nucleotide sequence ID" value="NZ_OX458332.1"/>
</dbReference>
<evidence type="ECO:0000256" key="7">
    <source>
        <dbReference type="ARBA" id="ARBA00022676"/>
    </source>
</evidence>